<feature type="domain" description="TNFR-Cys" evidence="4">
    <location>
        <begin position="114"/>
        <end position="151"/>
    </location>
</feature>
<dbReference type="SMART" id="SM00208">
    <property type="entry name" value="TNFR"/>
    <property type="match status" value="1"/>
</dbReference>
<evidence type="ECO:0000259" key="4">
    <source>
        <dbReference type="PROSITE" id="PS50050"/>
    </source>
</evidence>
<dbReference type="InterPro" id="IPR011029">
    <property type="entry name" value="DEATH-like_dom_sf"/>
</dbReference>
<dbReference type="Gene3D" id="1.10.533.10">
    <property type="entry name" value="Death Domain, Fas"/>
    <property type="match status" value="1"/>
</dbReference>
<dbReference type="PANTHER" id="PTHR14657">
    <property type="entry name" value="IGF-LIKE FAMILY RECEPTOR 1"/>
    <property type="match status" value="1"/>
</dbReference>
<feature type="region of interest" description="Disordered" evidence="2">
    <location>
        <begin position="162"/>
        <end position="183"/>
    </location>
</feature>
<dbReference type="GeneTree" id="ENSGT00390000005702"/>
<dbReference type="STRING" id="144197.ENSSPAP00000019002"/>
<evidence type="ECO:0000256" key="2">
    <source>
        <dbReference type="SAM" id="MobiDB-lite"/>
    </source>
</evidence>
<comment type="caution">
    <text evidence="1">Lacks conserved residue(s) required for the propagation of feature annotation.</text>
</comment>
<evidence type="ECO:0000256" key="1">
    <source>
        <dbReference type="PROSITE-ProRule" id="PRU00206"/>
    </source>
</evidence>
<dbReference type="CDD" id="cd00185">
    <property type="entry name" value="TNFRSF"/>
    <property type="match status" value="1"/>
</dbReference>
<keyword evidence="3" id="KW-0472">Membrane</keyword>
<feature type="transmembrane region" description="Helical" evidence="3">
    <location>
        <begin position="202"/>
        <end position="222"/>
    </location>
</feature>
<keyword evidence="3" id="KW-1133">Transmembrane helix</keyword>
<dbReference type="SUPFAM" id="SSF47986">
    <property type="entry name" value="DEATH domain"/>
    <property type="match status" value="1"/>
</dbReference>
<dbReference type="PANTHER" id="PTHR14657:SF2">
    <property type="entry name" value="IGF-LIKE FAMILY RECEPTOR 1"/>
    <property type="match status" value="1"/>
</dbReference>
<dbReference type="AlphaFoldDB" id="A0A3B5AZR5"/>
<accession>A0A3B5AZR5</accession>
<sequence length="371" mass="40405">MSVVLLWRRFAVASSGKVPGMMSGRGSGLSASVWKKKKTYCCFFATPSFAHSKSFLEFTLDLLEMKEGKKCPDIMRWDLDSKRCISCPISPGFEVTRHCGYDDDGNSNHSPKTQCKPETFNDGSGAFCKPCSKCAPGHLDKPCTTTADTICFDPGTKSTRVPATTPVPTLHVSASPSSKTHGITISTRGRETQVSNVSLVPWVLPLAILLSIALAALLAFIVNMKRKRGQHRPIGDSRRSSYDNPGFTALSAPAGDNVLEDIINQNILSAPLQTVLDNLDVLEELVILLDPESPGIKNTKHLASLCSFPSTWTTYAYSMKESKSPLKALLEGVTSRNPDWTVGHLAKLLRHMERNDAIAALSKIRLNVIGV</sequence>
<protein>
    <submittedName>
        <fullName evidence="5">IGF like family receptor 1</fullName>
    </submittedName>
</protein>
<reference evidence="5" key="1">
    <citation type="submission" date="2023-09" db="UniProtKB">
        <authorList>
            <consortium name="Ensembl"/>
        </authorList>
    </citation>
    <scope>IDENTIFICATION</scope>
</reference>
<dbReference type="GO" id="GO:0005886">
    <property type="term" value="C:plasma membrane"/>
    <property type="evidence" value="ECO:0007669"/>
    <property type="project" value="TreeGrafter"/>
</dbReference>
<name>A0A3B5AZR5_9TELE</name>
<dbReference type="PROSITE" id="PS00652">
    <property type="entry name" value="TNFR_NGFR_1"/>
    <property type="match status" value="1"/>
</dbReference>
<keyword evidence="3" id="KW-0812">Transmembrane</keyword>
<feature type="repeat" description="TNFR-Cys" evidence="1">
    <location>
        <begin position="114"/>
        <end position="151"/>
    </location>
</feature>
<feature type="compositionally biased region" description="Polar residues" evidence="2">
    <location>
        <begin position="172"/>
        <end position="183"/>
    </location>
</feature>
<dbReference type="PROSITE" id="PS50050">
    <property type="entry name" value="TNFR_NGFR_2"/>
    <property type="match status" value="1"/>
</dbReference>
<dbReference type="InterPro" id="IPR042355">
    <property type="entry name" value="IGFLR1"/>
</dbReference>
<organism evidence="5">
    <name type="scientific">Stegastes partitus</name>
    <name type="common">bicolor damselfish</name>
    <dbReference type="NCBI Taxonomy" id="144197"/>
    <lineage>
        <taxon>Eukaryota</taxon>
        <taxon>Metazoa</taxon>
        <taxon>Chordata</taxon>
        <taxon>Craniata</taxon>
        <taxon>Vertebrata</taxon>
        <taxon>Euteleostomi</taxon>
        <taxon>Actinopterygii</taxon>
        <taxon>Neopterygii</taxon>
        <taxon>Teleostei</taxon>
        <taxon>Neoteleostei</taxon>
        <taxon>Acanthomorphata</taxon>
        <taxon>Ovalentaria</taxon>
        <taxon>Pomacentridae</taxon>
        <taxon>Stegastes</taxon>
    </lineage>
</organism>
<evidence type="ECO:0000256" key="3">
    <source>
        <dbReference type="SAM" id="Phobius"/>
    </source>
</evidence>
<evidence type="ECO:0000313" key="5">
    <source>
        <dbReference type="Ensembl" id="ENSSPAP00000019002.1"/>
    </source>
</evidence>
<dbReference type="Pfam" id="PF00020">
    <property type="entry name" value="TNFR_c6"/>
    <property type="match status" value="1"/>
</dbReference>
<proteinExistence type="predicted"/>
<dbReference type="Ensembl" id="ENSSPAT00000019290.1">
    <property type="protein sequence ID" value="ENSSPAP00000019002.1"/>
    <property type="gene ID" value="ENSSPAG00000014339.1"/>
</dbReference>
<dbReference type="InterPro" id="IPR001368">
    <property type="entry name" value="TNFR/NGFR_Cys_rich_reg"/>
</dbReference>
<dbReference type="Gene3D" id="2.10.50.10">
    <property type="entry name" value="Tumor Necrosis Factor Receptor, subunit A, domain 2"/>
    <property type="match status" value="1"/>
</dbReference>